<sequence length="232" mass="24502">MSSEWSSSYREWAAAPGITAWTSVSGPRPVRVLPDGCLDLIWTDGALSVAGPDTAARLVPDESARRRVGLRFAPGVGPAVLGLPASELTDRHVAAADALPSGRGRSLERGLRHTGGMGEEVVAGLLASLDPAPADRVVLRLALLAADGTPLPLIGRELGLSPRQVHRRSVAAFGYGPKRLHRISRFQRALRELRAGVPAAECAVRNGFSDQAHLSREARALAGVPIRDLLTG</sequence>
<dbReference type="PROSITE" id="PS01124">
    <property type="entry name" value="HTH_ARAC_FAMILY_2"/>
    <property type="match status" value="1"/>
</dbReference>
<dbReference type="InterPro" id="IPR018060">
    <property type="entry name" value="HTH_AraC"/>
</dbReference>
<protein>
    <submittedName>
        <fullName evidence="5">Helix-turn-helix transcriptional regulator</fullName>
    </submittedName>
</protein>
<keyword evidence="3" id="KW-0804">Transcription</keyword>
<keyword evidence="2" id="KW-0238">DNA-binding</keyword>
<reference evidence="5 6" key="1">
    <citation type="submission" date="2020-05" db="EMBL/GenBank/DDBJ databases">
        <title>Flexivirga sp. ID2601S isolated from air conditioner.</title>
        <authorList>
            <person name="Kim D.H."/>
        </authorList>
    </citation>
    <scope>NUCLEOTIDE SEQUENCE [LARGE SCALE GENOMIC DNA]</scope>
    <source>
        <strain evidence="5 6">ID2601S</strain>
    </source>
</reference>
<dbReference type="Gene3D" id="1.10.10.60">
    <property type="entry name" value="Homeodomain-like"/>
    <property type="match status" value="1"/>
</dbReference>
<dbReference type="PANTHER" id="PTHR46796:SF15">
    <property type="entry name" value="BLL1074 PROTEIN"/>
    <property type="match status" value="1"/>
</dbReference>
<accession>A0A849AH60</accession>
<dbReference type="AlphaFoldDB" id="A0A849AH60"/>
<dbReference type="PANTHER" id="PTHR46796">
    <property type="entry name" value="HTH-TYPE TRANSCRIPTIONAL ACTIVATOR RHAS-RELATED"/>
    <property type="match status" value="1"/>
</dbReference>
<dbReference type="Pfam" id="PF20240">
    <property type="entry name" value="DUF6597"/>
    <property type="match status" value="1"/>
</dbReference>
<dbReference type="InterPro" id="IPR046532">
    <property type="entry name" value="DUF6597"/>
</dbReference>
<comment type="caution">
    <text evidence="5">The sequence shown here is derived from an EMBL/GenBank/DDBJ whole genome shotgun (WGS) entry which is preliminary data.</text>
</comment>
<evidence type="ECO:0000256" key="1">
    <source>
        <dbReference type="ARBA" id="ARBA00023015"/>
    </source>
</evidence>
<proteinExistence type="predicted"/>
<name>A0A849AH60_9MICO</name>
<keyword evidence="6" id="KW-1185">Reference proteome</keyword>
<feature type="domain" description="HTH araC/xylS-type" evidence="4">
    <location>
        <begin position="135"/>
        <end position="232"/>
    </location>
</feature>
<evidence type="ECO:0000256" key="3">
    <source>
        <dbReference type="ARBA" id="ARBA00023163"/>
    </source>
</evidence>
<evidence type="ECO:0000256" key="2">
    <source>
        <dbReference type="ARBA" id="ARBA00023125"/>
    </source>
</evidence>
<dbReference type="EMBL" id="JABENB010000001">
    <property type="protein sequence ID" value="NNG39785.1"/>
    <property type="molecule type" value="Genomic_DNA"/>
</dbReference>
<organism evidence="5 6">
    <name type="scientific">Flexivirga aerilata</name>
    <dbReference type="NCBI Taxonomy" id="1656889"/>
    <lineage>
        <taxon>Bacteria</taxon>
        <taxon>Bacillati</taxon>
        <taxon>Actinomycetota</taxon>
        <taxon>Actinomycetes</taxon>
        <taxon>Micrococcales</taxon>
        <taxon>Dermacoccaceae</taxon>
        <taxon>Flexivirga</taxon>
    </lineage>
</organism>
<gene>
    <name evidence="5" type="ORF">HJ588_10935</name>
</gene>
<dbReference type="GO" id="GO:0003700">
    <property type="term" value="F:DNA-binding transcription factor activity"/>
    <property type="evidence" value="ECO:0007669"/>
    <property type="project" value="InterPro"/>
</dbReference>
<keyword evidence="1" id="KW-0805">Transcription regulation</keyword>
<evidence type="ECO:0000313" key="5">
    <source>
        <dbReference type="EMBL" id="NNG39785.1"/>
    </source>
</evidence>
<evidence type="ECO:0000259" key="4">
    <source>
        <dbReference type="PROSITE" id="PS01124"/>
    </source>
</evidence>
<dbReference type="SMART" id="SM00342">
    <property type="entry name" value="HTH_ARAC"/>
    <property type="match status" value="1"/>
</dbReference>
<dbReference type="Proteomes" id="UP000557772">
    <property type="component" value="Unassembled WGS sequence"/>
</dbReference>
<dbReference type="InterPro" id="IPR050204">
    <property type="entry name" value="AraC_XylS_family_regulators"/>
</dbReference>
<dbReference type="GO" id="GO:0043565">
    <property type="term" value="F:sequence-specific DNA binding"/>
    <property type="evidence" value="ECO:0007669"/>
    <property type="project" value="InterPro"/>
</dbReference>
<evidence type="ECO:0000313" key="6">
    <source>
        <dbReference type="Proteomes" id="UP000557772"/>
    </source>
</evidence>
<dbReference type="RefSeq" id="WP_171154856.1">
    <property type="nucleotide sequence ID" value="NZ_JABENB010000001.1"/>
</dbReference>
<dbReference type="Pfam" id="PF12833">
    <property type="entry name" value="HTH_18"/>
    <property type="match status" value="1"/>
</dbReference>